<evidence type="ECO:0000313" key="2">
    <source>
        <dbReference type="Proteomes" id="UP000319824"/>
    </source>
</evidence>
<reference evidence="1 2" key="1">
    <citation type="submission" date="2019-06" db="EMBL/GenBank/DDBJ databases">
        <title>Pac Bio to generate improved reference genome sequences for organisms with transposon mutant libraries (support for FEBA project).</title>
        <authorList>
            <person name="Blow M."/>
        </authorList>
    </citation>
    <scope>NUCLEOTIDE SEQUENCE [LARGE SCALE GENOMIC DNA]</scope>
    <source>
        <strain evidence="1 2">USDA 1844</strain>
    </source>
</reference>
<sequence length="40" mass="4270">MKRLPFASGLLLPSAVSRVACVLVLVGALWTAIHWAIVLP</sequence>
<organism evidence="1 2">
    <name type="scientific">Rhizobium mongolense USDA 1844</name>
    <dbReference type="NCBI Taxonomy" id="1079460"/>
    <lineage>
        <taxon>Bacteria</taxon>
        <taxon>Pseudomonadati</taxon>
        <taxon>Pseudomonadota</taxon>
        <taxon>Alphaproteobacteria</taxon>
        <taxon>Hyphomicrobiales</taxon>
        <taxon>Rhizobiaceae</taxon>
        <taxon>Rhizobium/Agrobacterium group</taxon>
        <taxon>Rhizobium</taxon>
    </lineage>
</organism>
<dbReference type="Proteomes" id="UP000319824">
    <property type="component" value="Unassembled WGS sequence"/>
</dbReference>
<dbReference type="AlphaFoldDB" id="A0A559SRD1"/>
<gene>
    <name evidence="1" type="ORF">BCL32_5191</name>
</gene>
<accession>A0A559SRD1</accession>
<proteinExistence type="predicted"/>
<comment type="caution">
    <text evidence="1">The sequence shown here is derived from an EMBL/GenBank/DDBJ whole genome shotgun (WGS) entry which is preliminary data.</text>
</comment>
<evidence type="ECO:0000313" key="1">
    <source>
        <dbReference type="EMBL" id="TVZ64913.1"/>
    </source>
</evidence>
<dbReference type="RefSeq" id="WP_267890062.1">
    <property type="nucleotide sequence ID" value="NZ_ATTQ01000010.1"/>
</dbReference>
<protein>
    <submittedName>
        <fullName evidence="1">Uncharacterized protein</fullName>
    </submittedName>
</protein>
<dbReference type="EMBL" id="VISO01000003">
    <property type="protein sequence ID" value="TVZ64913.1"/>
    <property type="molecule type" value="Genomic_DNA"/>
</dbReference>
<name>A0A559SRD1_9HYPH</name>